<evidence type="ECO:0000313" key="2">
    <source>
        <dbReference type="EMBL" id="THH28974.1"/>
    </source>
</evidence>
<gene>
    <name evidence="2" type="ORF">EUX98_g5217</name>
</gene>
<accession>A0A4S4MS08</accession>
<dbReference type="AlphaFoldDB" id="A0A4S4MS08"/>
<sequence length="237" mass="24834">MFAPILSILLASSVLATPTTSSPKIAGCSASKKTLSMPSGQTQLVVPNTTTPTFIGIGVGVQNYTCDSTGTFTNVGAVAELFDISCADESVYGALTDITSAIWQAAPKSVTTQDIIKTLSIIDPVFDTPFILGQHFFVTNPTTGVGLSPEWNFASASLAGHSDAFVIGAKVGDITSPTSPSDIDWLMLNKAEGDLASQIFRVETRGGQPPASCTPGSPEIEVKYVSQYWLFGGSFTH</sequence>
<comment type="caution">
    <text evidence="2">The sequence shown here is derived from an EMBL/GenBank/DDBJ whole genome shotgun (WGS) entry which is preliminary data.</text>
</comment>
<feature type="chain" id="PRO_5020252724" description="Malate dehydrogenase" evidence="1">
    <location>
        <begin position="17"/>
        <end position="237"/>
    </location>
</feature>
<organism evidence="2 3">
    <name type="scientific">Antrodiella citrinella</name>
    <dbReference type="NCBI Taxonomy" id="2447956"/>
    <lineage>
        <taxon>Eukaryota</taxon>
        <taxon>Fungi</taxon>
        <taxon>Dikarya</taxon>
        <taxon>Basidiomycota</taxon>
        <taxon>Agaricomycotina</taxon>
        <taxon>Agaricomycetes</taxon>
        <taxon>Polyporales</taxon>
        <taxon>Steccherinaceae</taxon>
        <taxon>Antrodiella</taxon>
    </lineage>
</organism>
<dbReference type="Proteomes" id="UP000308730">
    <property type="component" value="Unassembled WGS sequence"/>
</dbReference>
<dbReference type="PANTHER" id="PTHR35567:SF1">
    <property type="entry name" value="CONSERVED FUNGAL PROTEIN (AFU_ORTHOLOGUE AFUA_1G14230)"/>
    <property type="match status" value="1"/>
</dbReference>
<keyword evidence="1" id="KW-0732">Signal</keyword>
<evidence type="ECO:0000313" key="3">
    <source>
        <dbReference type="Proteomes" id="UP000308730"/>
    </source>
</evidence>
<dbReference type="Pfam" id="PF11937">
    <property type="entry name" value="DUF3455"/>
    <property type="match status" value="1"/>
</dbReference>
<dbReference type="PANTHER" id="PTHR35567">
    <property type="entry name" value="MALATE DEHYDROGENASE (AFU_ORTHOLOGUE AFUA_2G13800)"/>
    <property type="match status" value="1"/>
</dbReference>
<dbReference type="InterPro" id="IPR021851">
    <property type="entry name" value="DUF3455"/>
</dbReference>
<name>A0A4S4MS08_9APHY</name>
<evidence type="ECO:0000256" key="1">
    <source>
        <dbReference type="SAM" id="SignalP"/>
    </source>
</evidence>
<dbReference type="OrthoDB" id="1859733at2759"/>
<dbReference type="EMBL" id="SGPM01000147">
    <property type="protein sequence ID" value="THH28974.1"/>
    <property type="molecule type" value="Genomic_DNA"/>
</dbReference>
<proteinExistence type="predicted"/>
<reference evidence="2 3" key="1">
    <citation type="submission" date="2019-02" db="EMBL/GenBank/DDBJ databases">
        <title>Genome sequencing of the rare red list fungi Antrodiella citrinella (Flaviporus citrinellus).</title>
        <authorList>
            <person name="Buettner E."/>
            <person name="Kellner H."/>
        </authorList>
    </citation>
    <scope>NUCLEOTIDE SEQUENCE [LARGE SCALE GENOMIC DNA]</scope>
    <source>
        <strain evidence="2 3">DSM 108506</strain>
    </source>
</reference>
<evidence type="ECO:0008006" key="4">
    <source>
        <dbReference type="Google" id="ProtNLM"/>
    </source>
</evidence>
<feature type="signal peptide" evidence="1">
    <location>
        <begin position="1"/>
        <end position="16"/>
    </location>
</feature>
<protein>
    <recommendedName>
        <fullName evidence="4">Malate dehydrogenase</fullName>
    </recommendedName>
</protein>
<keyword evidence="3" id="KW-1185">Reference proteome</keyword>